<feature type="transmembrane region" description="Helical" evidence="9">
    <location>
        <begin position="91"/>
        <end position="110"/>
    </location>
</feature>
<feature type="transmembrane region" description="Helical" evidence="9">
    <location>
        <begin position="1022"/>
        <end position="1043"/>
    </location>
</feature>
<dbReference type="GO" id="GO:0016887">
    <property type="term" value="F:ATP hydrolysis activity"/>
    <property type="evidence" value="ECO:0007669"/>
    <property type="project" value="InterPro"/>
</dbReference>
<keyword evidence="13" id="KW-1185">Reference proteome</keyword>
<dbReference type="FunFam" id="3.40.50.300:FF:000251">
    <property type="entry name" value="ABC transporter B family member 19"/>
    <property type="match status" value="1"/>
</dbReference>
<dbReference type="InterPro" id="IPR017871">
    <property type="entry name" value="ABC_transporter-like_CS"/>
</dbReference>
<dbReference type="PROSITE" id="PS50929">
    <property type="entry name" value="ABC_TM1F"/>
    <property type="match status" value="2"/>
</dbReference>
<evidence type="ECO:0000256" key="4">
    <source>
        <dbReference type="ARBA" id="ARBA00022741"/>
    </source>
</evidence>
<evidence type="ECO:0000256" key="2">
    <source>
        <dbReference type="ARBA" id="ARBA00007577"/>
    </source>
</evidence>
<evidence type="ECO:0000256" key="8">
    <source>
        <dbReference type="SAM" id="MobiDB-lite"/>
    </source>
</evidence>
<dbReference type="CDD" id="cd18577">
    <property type="entry name" value="ABC_6TM_Pgp_ABCB1_D1_like"/>
    <property type="match status" value="1"/>
</dbReference>
<comment type="caution">
    <text evidence="12">The sequence shown here is derived from an EMBL/GenBank/DDBJ whole genome shotgun (WGS) entry which is preliminary data.</text>
</comment>
<dbReference type="FunFam" id="1.20.1560.10:FF:000102">
    <property type="entry name" value="ABC multidrug transporter Mdr1"/>
    <property type="match status" value="1"/>
</dbReference>
<dbReference type="EMBL" id="NHYE01001083">
    <property type="protein sequence ID" value="PPQ99023.1"/>
    <property type="molecule type" value="Genomic_DNA"/>
</dbReference>
<dbReference type="InParanoid" id="A0A409Y7Z2"/>
<evidence type="ECO:0000256" key="3">
    <source>
        <dbReference type="ARBA" id="ARBA00022692"/>
    </source>
</evidence>
<name>A0A409Y7Z2_9AGAR</name>
<keyword evidence="5" id="KW-0067">ATP-binding</keyword>
<feature type="region of interest" description="Disordered" evidence="8">
    <location>
        <begin position="686"/>
        <end position="707"/>
    </location>
</feature>
<dbReference type="Pfam" id="PF00005">
    <property type="entry name" value="ABC_tran"/>
    <property type="match status" value="2"/>
</dbReference>
<evidence type="ECO:0000259" key="11">
    <source>
        <dbReference type="PROSITE" id="PS50929"/>
    </source>
</evidence>
<organism evidence="12 13">
    <name type="scientific">Gymnopilus dilepis</name>
    <dbReference type="NCBI Taxonomy" id="231916"/>
    <lineage>
        <taxon>Eukaryota</taxon>
        <taxon>Fungi</taxon>
        <taxon>Dikarya</taxon>
        <taxon>Basidiomycota</taxon>
        <taxon>Agaricomycotina</taxon>
        <taxon>Agaricomycetes</taxon>
        <taxon>Agaricomycetidae</taxon>
        <taxon>Agaricales</taxon>
        <taxon>Agaricineae</taxon>
        <taxon>Hymenogastraceae</taxon>
        <taxon>Gymnopilus</taxon>
    </lineage>
</organism>
<feature type="transmembrane region" description="Helical" evidence="9">
    <location>
        <begin position="906"/>
        <end position="925"/>
    </location>
</feature>
<protein>
    <recommendedName>
        <fullName evidence="14">Bile salt export pump</fullName>
    </recommendedName>
</protein>
<dbReference type="PROSITE" id="PS50893">
    <property type="entry name" value="ABC_TRANSPORTER_2"/>
    <property type="match status" value="2"/>
</dbReference>
<keyword evidence="6 9" id="KW-1133">Transmembrane helix</keyword>
<keyword evidence="3 9" id="KW-0812">Transmembrane</keyword>
<dbReference type="Pfam" id="PF00664">
    <property type="entry name" value="ABC_membrane"/>
    <property type="match status" value="2"/>
</dbReference>
<dbReference type="InterPro" id="IPR027417">
    <property type="entry name" value="P-loop_NTPase"/>
</dbReference>
<feature type="transmembrane region" description="Helical" evidence="9">
    <location>
        <begin position="258"/>
        <end position="280"/>
    </location>
</feature>
<dbReference type="PROSITE" id="PS00211">
    <property type="entry name" value="ABC_TRANSPORTER_1"/>
    <property type="match status" value="2"/>
</dbReference>
<dbReference type="OrthoDB" id="6500128at2759"/>
<dbReference type="GO" id="GO:0005743">
    <property type="term" value="C:mitochondrial inner membrane"/>
    <property type="evidence" value="ECO:0007669"/>
    <property type="project" value="TreeGrafter"/>
</dbReference>
<feature type="transmembrane region" description="Helical" evidence="9">
    <location>
        <begin position="760"/>
        <end position="787"/>
    </location>
</feature>
<evidence type="ECO:0000256" key="7">
    <source>
        <dbReference type="ARBA" id="ARBA00023136"/>
    </source>
</evidence>
<dbReference type="FunCoup" id="A0A409Y7Z2">
    <property type="interactions" value="15"/>
</dbReference>
<feature type="transmembrane region" description="Helical" evidence="9">
    <location>
        <begin position="160"/>
        <end position="181"/>
    </location>
</feature>
<dbReference type="CDD" id="cd03249">
    <property type="entry name" value="ABC_MTABC3_MDL1_MDL2"/>
    <property type="match status" value="2"/>
</dbReference>
<accession>A0A409Y7Z2</accession>
<dbReference type="SUPFAM" id="SSF90123">
    <property type="entry name" value="ABC transporter transmembrane region"/>
    <property type="match status" value="2"/>
</dbReference>
<proteinExistence type="inferred from homology"/>
<evidence type="ECO:0000256" key="6">
    <source>
        <dbReference type="ARBA" id="ARBA00022989"/>
    </source>
</evidence>
<evidence type="ECO:0000256" key="9">
    <source>
        <dbReference type="SAM" id="Phobius"/>
    </source>
</evidence>
<feature type="domain" description="ABC transporter" evidence="10">
    <location>
        <begin position="1088"/>
        <end position="1328"/>
    </location>
</feature>
<dbReference type="PANTHER" id="PTHR43394">
    <property type="entry name" value="ATP-DEPENDENT PERMEASE MDL1, MITOCHONDRIAL"/>
    <property type="match status" value="1"/>
</dbReference>
<reference evidence="12 13" key="1">
    <citation type="journal article" date="2018" name="Evol. Lett.">
        <title>Horizontal gene cluster transfer increased hallucinogenic mushroom diversity.</title>
        <authorList>
            <person name="Reynolds H.T."/>
            <person name="Vijayakumar V."/>
            <person name="Gluck-Thaler E."/>
            <person name="Korotkin H.B."/>
            <person name="Matheny P.B."/>
            <person name="Slot J.C."/>
        </authorList>
    </citation>
    <scope>NUCLEOTIDE SEQUENCE [LARGE SCALE GENOMIC DNA]</scope>
    <source>
        <strain evidence="12 13">SRW20</strain>
    </source>
</reference>
<feature type="transmembrane region" description="Helical" evidence="9">
    <location>
        <begin position="807"/>
        <end position="832"/>
    </location>
</feature>
<feature type="domain" description="ABC transmembrane type-1" evidence="11">
    <location>
        <begin position="764"/>
        <end position="1051"/>
    </location>
</feature>
<feature type="compositionally biased region" description="Basic and acidic residues" evidence="8">
    <location>
        <begin position="1"/>
        <end position="10"/>
    </location>
</feature>
<dbReference type="InterPro" id="IPR011527">
    <property type="entry name" value="ABC1_TM_dom"/>
</dbReference>
<feature type="transmembrane region" description="Helical" evidence="9">
    <location>
        <begin position="334"/>
        <end position="353"/>
    </location>
</feature>
<comment type="subcellular location">
    <subcellularLocation>
        <location evidence="1">Membrane</location>
        <topology evidence="1">Multi-pass membrane protein</topology>
    </subcellularLocation>
</comment>
<evidence type="ECO:0000256" key="5">
    <source>
        <dbReference type="ARBA" id="ARBA00022840"/>
    </source>
</evidence>
<feature type="region of interest" description="Disordered" evidence="8">
    <location>
        <begin position="1"/>
        <end position="41"/>
    </location>
</feature>
<dbReference type="SMART" id="SM00382">
    <property type="entry name" value="AAA"/>
    <property type="match status" value="2"/>
</dbReference>
<feature type="transmembrane region" description="Helical" evidence="9">
    <location>
        <begin position="987"/>
        <end position="1010"/>
    </location>
</feature>
<comment type="similarity">
    <text evidence="2">Belongs to the ABC transporter superfamily. ABCB family. Multidrug resistance exporter (TC 3.A.1.201) subfamily.</text>
</comment>
<dbReference type="InterPro" id="IPR036640">
    <property type="entry name" value="ABC1_TM_sf"/>
</dbReference>
<dbReference type="InterPro" id="IPR003593">
    <property type="entry name" value="AAA+_ATPase"/>
</dbReference>
<dbReference type="GO" id="GO:0005524">
    <property type="term" value="F:ATP binding"/>
    <property type="evidence" value="ECO:0007669"/>
    <property type="project" value="UniProtKB-KW"/>
</dbReference>
<sequence length="1334" mass="144733">MSEAGDEKAGNPEQPGQVDPPLEHTQAVVDEEEKQSHEVERKGDIVKDVEVDSHELQPVSFSRLFRLVFTKFLQSFNCLRKSFSYSTKGELFLNFIGIVAAFVAGAGQPLQTLLFSRLSQDFISFTVAVVEEQEGLAVSANKIEIAAANFRHAAARNATYLVYIGLGIFACTYLFMNIWVYTGEVTAKRLREHYLRAVLRQDVAFFDTVGPGEITSRIQTDTHLVQRGVSEKVALAFNAVGGFISGFVIAYIRSWRLALALSSIIPCILIISGVMTKLLVTYKQLSLQHTAEAGDLAEEVISTVRTAQAFGSQKTLTGLFDERIEDSRKVEMKFAVTAGIGTGAAMFVVYASYGLAFSFGTTLINEGHSTPGQVINVFMAILMSSISLTSLNLDIQAISTARSAAAKLFETIDRTPPIDSANSEGLKPSTVHGKIELQHVTFSYPSRPAITVVKDLSITFEAGKTAALVGASGSGKSTIVSLVERFYDPNEGVVKLDGEDLKGLNVKWLRSQVGLVSQEPILFNTSIKENVAYGLIGTHHEHLPAEDKEALIKQACIKANADGFICQLPAGYDTVVGERGLLLSGGQKQRVAIARAIVGDPRILLLDEATSALDTQSEGIVQDALDKAAAGRTTIVIAHRLSTIKNADVIYVMGGGVILEQGTHDELLQKDGAYARLVEAQRLRESTSSKDVAEDAEDAEHEAAPAVPREDFVPLGRSITSRSLASDILQRRRAEDDVDVKDYSIFHLLRRMLPIARPQWHRYAFGALAAIVSGMVYPAFGVVYANGVNGFTLTNSHDRQHAGNRTALWFFIVAIVSGISVGIHTYLFNAAAGDLIADLRSRSFSSLVRQDIAFFDRDENSTGSLVAELSDNPAKFDGLAGATLGGIVQAISTLVCGIVLGTVFIWRIGLIALACAPLLLSVGYIRLRVVLLKDETNKKAHQDSAQLACEAASSIRTVASLTREESCVQLYSQSLERPLRAAARTSLWSNLLYAMAQGLSFFVIALIFWYGAVLVSRREATIFQFFIGLLSAAFGAMQAGSIFQYVPDISSARSAGSDIIKLLDMTPEIDAESPEGGVIEAGAVKGLLRFEDVHFRYPTRPGVRVLSGLSFEVEPGTYVALVGASGSGKSTVIQLIERFYDPLSGEIYLDGEKISELNVQEYRKHLALVSQEPTLYAGTVRFNILLGSVKPPSEVTQEELEAACRDANILEFIQGLPNGFDTEVGGKGSQLSGGQKQRIAIARALLRNPKVLLLDEATSALDSNSEKIVQEALDQAAKGRTTIAIAHRLSTIQNADRIYFLKDGRVSEAGTHDELLAIRGGYYEFVQLQALSKR</sequence>
<evidence type="ECO:0000259" key="10">
    <source>
        <dbReference type="PROSITE" id="PS50893"/>
    </source>
</evidence>
<dbReference type="InterPro" id="IPR039421">
    <property type="entry name" value="Type_1_exporter"/>
</dbReference>
<dbReference type="CDD" id="cd18578">
    <property type="entry name" value="ABC_6TM_Pgp_ABCB1_D2_like"/>
    <property type="match status" value="1"/>
</dbReference>
<dbReference type="SUPFAM" id="SSF52540">
    <property type="entry name" value="P-loop containing nucleoside triphosphate hydrolases"/>
    <property type="match status" value="2"/>
</dbReference>
<dbReference type="Gene3D" id="3.40.50.300">
    <property type="entry name" value="P-loop containing nucleotide triphosphate hydrolases"/>
    <property type="match status" value="2"/>
</dbReference>
<evidence type="ECO:0000256" key="1">
    <source>
        <dbReference type="ARBA" id="ARBA00004141"/>
    </source>
</evidence>
<keyword evidence="4" id="KW-0547">Nucleotide-binding</keyword>
<feature type="domain" description="ABC transporter" evidence="10">
    <location>
        <begin position="435"/>
        <end position="680"/>
    </location>
</feature>
<dbReference type="PANTHER" id="PTHR43394:SF27">
    <property type="entry name" value="ATP-DEPENDENT TRANSLOCASE ABCB1-LIKE"/>
    <property type="match status" value="1"/>
</dbReference>
<gene>
    <name evidence="12" type="ORF">CVT26_014400</name>
</gene>
<evidence type="ECO:0008006" key="14">
    <source>
        <dbReference type="Google" id="ProtNLM"/>
    </source>
</evidence>
<evidence type="ECO:0000313" key="13">
    <source>
        <dbReference type="Proteomes" id="UP000284706"/>
    </source>
</evidence>
<keyword evidence="7 9" id="KW-0472">Membrane</keyword>
<dbReference type="GO" id="GO:0015421">
    <property type="term" value="F:ABC-type oligopeptide transporter activity"/>
    <property type="evidence" value="ECO:0007669"/>
    <property type="project" value="TreeGrafter"/>
</dbReference>
<dbReference type="InterPro" id="IPR003439">
    <property type="entry name" value="ABC_transporter-like_ATP-bd"/>
</dbReference>
<dbReference type="STRING" id="231916.A0A409Y7Z2"/>
<feature type="transmembrane region" description="Helical" evidence="9">
    <location>
        <begin position="879"/>
        <end position="900"/>
    </location>
</feature>
<evidence type="ECO:0000313" key="12">
    <source>
        <dbReference type="EMBL" id="PPQ99023.1"/>
    </source>
</evidence>
<dbReference type="GO" id="GO:0090374">
    <property type="term" value="P:oligopeptide export from mitochondrion"/>
    <property type="evidence" value="ECO:0007669"/>
    <property type="project" value="TreeGrafter"/>
</dbReference>
<dbReference type="Proteomes" id="UP000284706">
    <property type="component" value="Unassembled WGS sequence"/>
</dbReference>
<dbReference type="FunFam" id="3.40.50.300:FF:000913">
    <property type="entry name" value="ABC multidrug transporter SitT"/>
    <property type="match status" value="1"/>
</dbReference>
<dbReference type="Gene3D" id="1.20.1560.10">
    <property type="entry name" value="ABC transporter type 1, transmembrane domain"/>
    <property type="match status" value="1"/>
</dbReference>
<feature type="transmembrane region" description="Helical" evidence="9">
    <location>
        <begin position="233"/>
        <end position="252"/>
    </location>
</feature>
<feature type="domain" description="ABC transmembrane type-1" evidence="11">
    <location>
        <begin position="95"/>
        <end position="400"/>
    </location>
</feature>